<evidence type="ECO:0000313" key="4">
    <source>
        <dbReference type="Proteomes" id="UP000233524"/>
    </source>
</evidence>
<accession>A0A2N3N860</accession>
<sequence>MDVVRMSVNSLLPRLRALLALISRNARSLLKSRNVVIVYLLFNLKSLPLMWHLRTFRTVMRRITDPAPGKYLTPRCLFLPTVSSTRAPWLECDYNMHKSNSTYFSDIDMSRGNLTLVLFCKPWNPFPGPNHMAMVLGSCSCVWRKEIKPYEQYELWSRVVSWDEKWVYVVTHFVEKGRYAHREYVLQPSRKPSKKKKSEPKEPIKAVYASAISRYVVKNNRRTVPPEDAIRLCGLLPPRDPEDARGAGSPTFEEMDRIRQKNLPIVQLRQGWDAVHSLFEGDESAALGRYMDFMGC</sequence>
<dbReference type="VEuPathDB" id="FungiDB:jhhlp_005020"/>
<dbReference type="InterPro" id="IPR029069">
    <property type="entry name" value="HotDog_dom_sf"/>
</dbReference>
<dbReference type="Gene3D" id="3.10.129.10">
    <property type="entry name" value="Hotdog Thioesterase"/>
    <property type="match status" value="1"/>
</dbReference>
<proteinExistence type="inferred from homology"/>
<comment type="caution">
    <text evidence="3">The sequence shown here is derived from an EMBL/GenBank/DDBJ whole genome shotgun (WGS) entry which is preliminary data.</text>
</comment>
<protein>
    <recommendedName>
        <fullName evidence="5">Thioesterase domain-containing protein</fullName>
    </recommendedName>
</protein>
<dbReference type="FunCoup" id="A0A2N3N860">
    <property type="interactions" value="27"/>
</dbReference>
<dbReference type="PANTHER" id="PTHR12475:SF4">
    <property type="entry name" value="PROTEIN THEM6"/>
    <property type="match status" value="1"/>
</dbReference>
<dbReference type="InParanoid" id="A0A2N3N860"/>
<keyword evidence="4" id="KW-1185">Reference proteome</keyword>
<evidence type="ECO:0008006" key="5">
    <source>
        <dbReference type="Google" id="ProtNLM"/>
    </source>
</evidence>
<organism evidence="3 4">
    <name type="scientific">Lomentospora prolificans</name>
    <dbReference type="NCBI Taxonomy" id="41688"/>
    <lineage>
        <taxon>Eukaryota</taxon>
        <taxon>Fungi</taxon>
        <taxon>Dikarya</taxon>
        <taxon>Ascomycota</taxon>
        <taxon>Pezizomycotina</taxon>
        <taxon>Sordariomycetes</taxon>
        <taxon>Hypocreomycetidae</taxon>
        <taxon>Microascales</taxon>
        <taxon>Microascaceae</taxon>
        <taxon>Lomentospora</taxon>
    </lineage>
</organism>
<keyword evidence="2" id="KW-1133">Transmembrane helix</keyword>
<dbReference type="InterPro" id="IPR051490">
    <property type="entry name" value="THEM6_lcsJ_thioesterase"/>
</dbReference>
<keyword evidence="2" id="KW-0812">Transmembrane</keyword>
<dbReference type="OrthoDB" id="265761at2759"/>
<dbReference type="AlphaFoldDB" id="A0A2N3N860"/>
<gene>
    <name evidence="3" type="ORF">jhhlp_005020</name>
</gene>
<reference evidence="3 4" key="1">
    <citation type="journal article" date="2017" name="G3 (Bethesda)">
        <title>First Draft Genome Sequence of the Pathogenic Fungus Lomentospora prolificans (Formerly Scedosporium prolificans).</title>
        <authorList>
            <person name="Luo R."/>
            <person name="Zimin A."/>
            <person name="Workman R."/>
            <person name="Fan Y."/>
            <person name="Pertea G."/>
            <person name="Grossman N."/>
            <person name="Wear M.P."/>
            <person name="Jia B."/>
            <person name="Miller H."/>
            <person name="Casadevall A."/>
            <person name="Timp W."/>
            <person name="Zhang S.X."/>
            <person name="Salzberg S.L."/>
        </authorList>
    </citation>
    <scope>NUCLEOTIDE SEQUENCE [LARGE SCALE GENOMIC DNA]</scope>
    <source>
        <strain evidence="3 4">JHH-5317</strain>
    </source>
</reference>
<comment type="similarity">
    <text evidence="1">Belongs to the lcsJ thioesterase family.</text>
</comment>
<name>A0A2N3N860_9PEZI</name>
<evidence type="ECO:0000256" key="2">
    <source>
        <dbReference type="SAM" id="Phobius"/>
    </source>
</evidence>
<dbReference type="Pfam" id="PF13279">
    <property type="entry name" value="4HBT_2"/>
    <property type="match status" value="1"/>
</dbReference>
<dbReference type="EMBL" id="NLAX01000095">
    <property type="protein sequence ID" value="PKS08633.1"/>
    <property type="molecule type" value="Genomic_DNA"/>
</dbReference>
<feature type="transmembrane region" description="Helical" evidence="2">
    <location>
        <begin position="36"/>
        <end position="53"/>
    </location>
</feature>
<dbReference type="Proteomes" id="UP000233524">
    <property type="component" value="Unassembled WGS sequence"/>
</dbReference>
<evidence type="ECO:0000256" key="1">
    <source>
        <dbReference type="ARBA" id="ARBA00038476"/>
    </source>
</evidence>
<keyword evidence="2" id="KW-0472">Membrane</keyword>
<dbReference type="SUPFAM" id="SSF54637">
    <property type="entry name" value="Thioesterase/thiol ester dehydrase-isomerase"/>
    <property type="match status" value="1"/>
</dbReference>
<dbReference type="PANTHER" id="PTHR12475">
    <property type="match status" value="1"/>
</dbReference>
<evidence type="ECO:0000313" key="3">
    <source>
        <dbReference type="EMBL" id="PKS08633.1"/>
    </source>
</evidence>